<feature type="region of interest" description="Disordered" evidence="2">
    <location>
        <begin position="1"/>
        <end position="40"/>
    </location>
</feature>
<keyword evidence="4" id="KW-1185">Reference proteome</keyword>
<evidence type="ECO:0000313" key="3">
    <source>
        <dbReference type="EMBL" id="MBM3095050.1"/>
    </source>
</evidence>
<dbReference type="AlphaFoldDB" id="A0AAW4FUE4"/>
<organism evidence="3 4">
    <name type="scientific">Ensifer canadensis</name>
    <dbReference type="NCBI Taxonomy" id="555315"/>
    <lineage>
        <taxon>Bacteria</taxon>
        <taxon>Pseudomonadati</taxon>
        <taxon>Pseudomonadota</taxon>
        <taxon>Alphaproteobacteria</taxon>
        <taxon>Hyphomicrobiales</taxon>
        <taxon>Rhizobiaceae</taxon>
        <taxon>Sinorhizobium/Ensifer group</taxon>
        <taxon>Ensifer</taxon>
    </lineage>
</organism>
<evidence type="ECO:0000256" key="2">
    <source>
        <dbReference type="SAM" id="MobiDB-lite"/>
    </source>
</evidence>
<reference evidence="3 4" key="1">
    <citation type="submission" date="2020-01" db="EMBL/GenBank/DDBJ databases">
        <title>Draft genome assembly of Ensifer adhaerens T173.</title>
        <authorList>
            <person name="Craig J.E."/>
            <person name="Stinchcombe J.R."/>
        </authorList>
    </citation>
    <scope>NUCLEOTIDE SEQUENCE [LARGE SCALE GENOMIC DNA]</scope>
    <source>
        <strain evidence="3 4">T173</strain>
    </source>
</reference>
<dbReference type="RefSeq" id="WP_203529587.1">
    <property type="nucleotide sequence ID" value="NZ_CP083375.1"/>
</dbReference>
<evidence type="ECO:0000313" key="4">
    <source>
        <dbReference type="Proteomes" id="UP000744980"/>
    </source>
</evidence>
<dbReference type="EMBL" id="WXFA01000036">
    <property type="protein sequence ID" value="MBM3095050.1"/>
    <property type="molecule type" value="Genomic_DNA"/>
</dbReference>
<evidence type="ECO:0000256" key="1">
    <source>
        <dbReference type="SAM" id="Coils"/>
    </source>
</evidence>
<gene>
    <name evidence="3" type="ORF">GFB56_30400</name>
</gene>
<protein>
    <submittedName>
        <fullName evidence="3">SyrB-like regulator</fullName>
    </submittedName>
</protein>
<feature type="coiled-coil region" evidence="1">
    <location>
        <begin position="104"/>
        <end position="134"/>
    </location>
</feature>
<sequence length="142" mass="15239">MADENDTGATSAVLAPTPAEAPVVKKQRARRRSKAEIQAAQSVSSTAVKAAKVRRKRGVQVEATPAVVETSDAAKIIKKTGMKGTRKIKAVSHIEASVMAPATAADEMADLIQLEEENKRLRKALAEKLRAENADLRKRLGI</sequence>
<name>A0AAW4FUE4_9HYPH</name>
<keyword evidence="1" id="KW-0175">Coiled coil</keyword>
<dbReference type="Proteomes" id="UP000744980">
    <property type="component" value="Unassembled WGS sequence"/>
</dbReference>
<comment type="caution">
    <text evidence="3">The sequence shown here is derived from an EMBL/GenBank/DDBJ whole genome shotgun (WGS) entry which is preliminary data.</text>
</comment>
<accession>A0AAW4FUE4</accession>
<proteinExistence type="predicted"/>